<dbReference type="InterPro" id="IPR011576">
    <property type="entry name" value="Pyridox_Oxase_N"/>
</dbReference>
<dbReference type="InterPro" id="IPR019967">
    <property type="entry name" value="F420-dep_enz_PPOX_Rv0121"/>
</dbReference>
<evidence type="ECO:0000313" key="4">
    <source>
        <dbReference type="Proteomes" id="UP000556084"/>
    </source>
</evidence>
<evidence type="ECO:0000256" key="1">
    <source>
        <dbReference type="ARBA" id="ARBA00023002"/>
    </source>
</evidence>
<dbReference type="AlphaFoldDB" id="A0A7W7LKH7"/>
<protein>
    <submittedName>
        <fullName evidence="3">PPOX class probable F420-dependent enzyme</fullName>
    </submittedName>
</protein>
<gene>
    <name evidence="3" type="ORF">FHS39_000870</name>
</gene>
<keyword evidence="1" id="KW-0560">Oxidoreductase</keyword>
<feature type="domain" description="Pyridoxamine 5'-phosphate oxidase N-terminal" evidence="2">
    <location>
        <begin position="7"/>
        <end position="133"/>
    </location>
</feature>
<dbReference type="InterPro" id="IPR012349">
    <property type="entry name" value="Split_barrel_FMN-bd"/>
</dbReference>
<dbReference type="GO" id="GO:0070967">
    <property type="term" value="F:coenzyme F420 binding"/>
    <property type="evidence" value="ECO:0007669"/>
    <property type="project" value="TreeGrafter"/>
</dbReference>
<dbReference type="PANTHER" id="PTHR35176">
    <property type="entry name" value="HEME OXYGENASE HI_0854-RELATED"/>
    <property type="match status" value="1"/>
</dbReference>
<organism evidence="3 4">
    <name type="scientific">Streptomyces olivoverticillatus</name>
    <dbReference type="NCBI Taxonomy" id="66427"/>
    <lineage>
        <taxon>Bacteria</taxon>
        <taxon>Bacillati</taxon>
        <taxon>Actinomycetota</taxon>
        <taxon>Actinomycetes</taxon>
        <taxon>Kitasatosporales</taxon>
        <taxon>Streptomycetaceae</taxon>
        <taxon>Streptomyces</taxon>
    </lineage>
</organism>
<proteinExistence type="predicted"/>
<dbReference type="SUPFAM" id="SSF50475">
    <property type="entry name" value="FMN-binding split barrel"/>
    <property type="match status" value="1"/>
</dbReference>
<dbReference type="RefSeq" id="WP_184346372.1">
    <property type="nucleotide sequence ID" value="NZ_JACHJH010000001.1"/>
</dbReference>
<evidence type="ECO:0000313" key="3">
    <source>
        <dbReference type="EMBL" id="MBB4891870.1"/>
    </source>
</evidence>
<dbReference type="Proteomes" id="UP000556084">
    <property type="component" value="Unassembled WGS sequence"/>
</dbReference>
<comment type="caution">
    <text evidence="3">The sequence shown here is derived from an EMBL/GenBank/DDBJ whole genome shotgun (WGS) entry which is preliminary data.</text>
</comment>
<dbReference type="InterPro" id="IPR052019">
    <property type="entry name" value="F420H2_bilvrd_red/Heme_oxyg"/>
</dbReference>
<dbReference type="EMBL" id="JACHJH010000001">
    <property type="protein sequence ID" value="MBB4891870.1"/>
    <property type="molecule type" value="Genomic_DNA"/>
</dbReference>
<reference evidence="3 4" key="1">
    <citation type="submission" date="2020-08" db="EMBL/GenBank/DDBJ databases">
        <title>Genomic Encyclopedia of Type Strains, Phase III (KMG-III): the genomes of soil and plant-associated and newly described type strains.</title>
        <authorList>
            <person name="Whitman W."/>
        </authorList>
    </citation>
    <scope>NUCLEOTIDE SEQUENCE [LARGE SCALE GENOMIC DNA]</scope>
    <source>
        <strain evidence="3 4">CECT 3266</strain>
    </source>
</reference>
<dbReference type="Pfam" id="PF01243">
    <property type="entry name" value="PNPOx_N"/>
    <property type="match status" value="1"/>
</dbReference>
<dbReference type="GO" id="GO:0016627">
    <property type="term" value="F:oxidoreductase activity, acting on the CH-CH group of donors"/>
    <property type="evidence" value="ECO:0007669"/>
    <property type="project" value="TreeGrafter"/>
</dbReference>
<dbReference type="Gene3D" id="2.30.110.10">
    <property type="entry name" value="Electron Transport, Fmn-binding Protein, Chain A"/>
    <property type="match status" value="1"/>
</dbReference>
<evidence type="ECO:0000259" key="2">
    <source>
        <dbReference type="Pfam" id="PF01243"/>
    </source>
</evidence>
<keyword evidence="4" id="KW-1185">Reference proteome</keyword>
<dbReference type="GO" id="GO:0005829">
    <property type="term" value="C:cytosol"/>
    <property type="evidence" value="ECO:0007669"/>
    <property type="project" value="TreeGrafter"/>
</dbReference>
<accession>A0A7W7LKH7</accession>
<dbReference type="PANTHER" id="PTHR35176:SF2">
    <property type="entry name" value="F420H(2)-DEPENDENT REDUCTASE RV1155"/>
    <property type="match status" value="1"/>
</dbReference>
<name>A0A7W7LKH7_9ACTN</name>
<sequence length="140" mass="15879">MRLGPTEAKERFEASPVARLATADAHGVPHIVPVTFAVDGDVVYFAVDAKPKSTWELRRLRNIEENPRVSLLTDHYASDWRQLWWARADGRARVWRERERCAGPVGLLRAKYPQHEGRPLDGPVVAIEVDRWSGWAWGGA</sequence>
<dbReference type="NCBIfam" id="TIGR03668">
    <property type="entry name" value="Rv0121_F420"/>
    <property type="match status" value="1"/>
</dbReference>